<feature type="transmembrane region" description="Helical" evidence="1">
    <location>
        <begin position="181"/>
        <end position="201"/>
    </location>
</feature>
<reference evidence="3" key="1">
    <citation type="journal article" date="2019" name="Int. J. Syst. Evol. Microbiol.">
        <title>The Global Catalogue of Microorganisms (GCM) 10K type strain sequencing project: providing services to taxonomists for standard genome sequencing and annotation.</title>
        <authorList>
            <consortium name="The Broad Institute Genomics Platform"/>
            <consortium name="The Broad Institute Genome Sequencing Center for Infectious Disease"/>
            <person name="Wu L."/>
            <person name="Ma J."/>
        </authorList>
    </citation>
    <scope>NUCLEOTIDE SEQUENCE [LARGE SCALE GENOMIC DNA]</scope>
    <source>
        <strain evidence="3">CGMCC 1.13718</strain>
    </source>
</reference>
<dbReference type="Proteomes" id="UP001595926">
    <property type="component" value="Unassembled WGS sequence"/>
</dbReference>
<accession>A0ABV9TAD2</accession>
<name>A0ABV9TAD2_9GAMM</name>
<gene>
    <name evidence="2" type="ORF">ACFPDQ_03355</name>
</gene>
<dbReference type="EMBL" id="JBHSJH010000001">
    <property type="protein sequence ID" value="MFC4892085.1"/>
    <property type="molecule type" value="Genomic_DNA"/>
</dbReference>
<feature type="transmembrane region" description="Helical" evidence="1">
    <location>
        <begin position="151"/>
        <end position="169"/>
    </location>
</feature>
<keyword evidence="1" id="KW-1133">Transmembrane helix</keyword>
<evidence type="ECO:0000313" key="2">
    <source>
        <dbReference type="EMBL" id="MFC4892085.1"/>
    </source>
</evidence>
<keyword evidence="1" id="KW-0472">Membrane</keyword>
<keyword evidence="3" id="KW-1185">Reference proteome</keyword>
<proteinExistence type="predicted"/>
<organism evidence="2 3">
    <name type="scientific">Pseudofrancisella aestuarii</name>
    <dbReference type="NCBI Taxonomy" id="2670347"/>
    <lineage>
        <taxon>Bacteria</taxon>
        <taxon>Pseudomonadati</taxon>
        <taxon>Pseudomonadota</taxon>
        <taxon>Gammaproteobacteria</taxon>
        <taxon>Thiotrichales</taxon>
        <taxon>Francisellaceae</taxon>
        <taxon>Pseudofrancisella</taxon>
    </lineage>
</organism>
<evidence type="ECO:0000256" key="1">
    <source>
        <dbReference type="SAM" id="Phobius"/>
    </source>
</evidence>
<feature type="transmembrane region" description="Helical" evidence="1">
    <location>
        <begin position="71"/>
        <end position="90"/>
    </location>
</feature>
<evidence type="ECO:0000313" key="3">
    <source>
        <dbReference type="Proteomes" id="UP001595926"/>
    </source>
</evidence>
<comment type="caution">
    <text evidence="2">The sequence shown here is derived from an EMBL/GenBank/DDBJ whole genome shotgun (WGS) entry which is preliminary data.</text>
</comment>
<keyword evidence="1" id="KW-0812">Transmembrane</keyword>
<protein>
    <submittedName>
        <fullName evidence="2">Uncharacterized protein</fullName>
    </submittedName>
</protein>
<sequence length="240" mass="28236">MKVKNTLYVSLLRELFTKAFLTSILIIMFMILSDFFLLISIFLPFKILLLIDKHSVPEIVTIYFKIYNYKVFVAYLILFMLVLYILHFFLQKIISAFLQKIILRLNIKEQSKKSLKNKKKLIISIMMSVSEFAFSCICFVCLALLSKLLASVVILYILITLFVYCKIYYIYMNDNDQIRSILANVKNIGTIICFLCEIFYLLLTDSYSSFLTLIVCLILVRQIFQRITKTSLEIIKVYEK</sequence>
<feature type="transmembrane region" description="Helical" evidence="1">
    <location>
        <begin position="20"/>
        <end position="51"/>
    </location>
</feature>
<feature type="transmembrane region" description="Helical" evidence="1">
    <location>
        <begin position="207"/>
        <end position="224"/>
    </location>
</feature>
<dbReference type="RefSeq" id="WP_154401835.1">
    <property type="nucleotide sequence ID" value="NZ_JBHSJH010000001.1"/>
</dbReference>
<feature type="transmembrane region" description="Helical" evidence="1">
    <location>
        <begin position="121"/>
        <end position="145"/>
    </location>
</feature>